<dbReference type="Gene3D" id="2.60.120.650">
    <property type="entry name" value="Cupin"/>
    <property type="match status" value="1"/>
</dbReference>
<accession>A0AB39UX08</accession>
<dbReference type="Pfam" id="PF20514">
    <property type="entry name" value="WHD_ROXA"/>
    <property type="match status" value="1"/>
</dbReference>
<dbReference type="PANTHER" id="PTHR13096">
    <property type="entry name" value="MINA53 MYC INDUCED NUCLEAR ANTIGEN"/>
    <property type="match status" value="1"/>
</dbReference>
<dbReference type="InterPro" id="IPR003347">
    <property type="entry name" value="JmjC_dom"/>
</dbReference>
<dbReference type="Gene3D" id="3.40.366.30">
    <property type="entry name" value="50S ribosomal protein L16 arginine hydroxylase, Chain A, Domain 2"/>
    <property type="match status" value="1"/>
</dbReference>
<dbReference type="AlphaFoldDB" id="A0AB39UX08"/>
<name>A0AB39UX08_9GAMM</name>
<sequence length="386" mass="42820">MKLNLGELTPGRFLSDYWQKRPLLIRQGLEGFGFDLDANDLAGLAMEEDVESRIVWESRHGKPWQPENGPFDERTLSNMPDRGWTLLIQGLDHWHRPLAALLDLFRFIPNWRLDDIMASVSPDGASVGPHFDYYDVFLIQAEGRKRWHVGPVCDETSPRVAGTPLRILADMAVTDSWVLEPGDILYLPPGVAHHGIADGFSITLSVGFRSPTLTEVASAWLDQLELDAIAPLHVDDLVSTPQSRPGWLDPRVVRNAREALVTQLLTESRLTRTLLRLSTEPKHSGIVIPPEEQVTISEVADAGLQGWLWNEGSRYVYTRIGDTLCLAVDGTLFDLPHALEPFAAALSARSAPDLSVVYELSADDQELAWSVLTALINQGSLVQEAA</sequence>
<dbReference type="InterPro" id="IPR046799">
    <property type="entry name" value="ROXA-like_wH"/>
</dbReference>
<dbReference type="GO" id="GO:0016706">
    <property type="term" value="F:2-oxoglutarate-dependent dioxygenase activity"/>
    <property type="evidence" value="ECO:0007669"/>
    <property type="project" value="TreeGrafter"/>
</dbReference>
<keyword evidence="3" id="KW-0223">Dioxygenase</keyword>
<evidence type="ECO:0000313" key="7">
    <source>
        <dbReference type="EMBL" id="XDT72849.1"/>
    </source>
</evidence>
<dbReference type="RefSeq" id="WP_369601850.1">
    <property type="nucleotide sequence ID" value="NZ_CP154858.1"/>
</dbReference>
<protein>
    <submittedName>
        <fullName evidence="7">Cupin domain-containing protein</fullName>
    </submittedName>
</protein>
<keyword evidence="2" id="KW-0479">Metal-binding</keyword>
<keyword evidence="5" id="KW-0408">Iron</keyword>
<dbReference type="SUPFAM" id="SSF51197">
    <property type="entry name" value="Clavaminate synthase-like"/>
    <property type="match status" value="1"/>
</dbReference>
<dbReference type="PANTHER" id="PTHR13096:SF8">
    <property type="entry name" value="RIBOSOMAL OXYGENASE 1"/>
    <property type="match status" value="1"/>
</dbReference>
<dbReference type="InterPro" id="IPR039994">
    <property type="entry name" value="NO66-like"/>
</dbReference>
<evidence type="ECO:0000256" key="5">
    <source>
        <dbReference type="ARBA" id="ARBA00023004"/>
    </source>
</evidence>
<dbReference type="PROSITE" id="PS51184">
    <property type="entry name" value="JMJC"/>
    <property type="match status" value="1"/>
</dbReference>
<organism evidence="7">
    <name type="scientific">Thermohahella caldifontis</name>
    <dbReference type="NCBI Taxonomy" id="3142973"/>
    <lineage>
        <taxon>Bacteria</taxon>
        <taxon>Pseudomonadati</taxon>
        <taxon>Pseudomonadota</taxon>
        <taxon>Gammaproteobacteria</taxon>
        <taxon>Oceanospirillales</taxon>
        <taxon>Hahellaceae</taxon>
        <taxon>Thermohahella</taxon>
    </lineage>
</organism>
<dbReference type="KEGG" id="tcd:AAIA72_02360"/>
<dbReference type="Pfam" id="PF08007">
    <property type="entry name" value="JmjC_2"/>
    <property type="match status" value="1"/>
</dbReference>
<dbReference type="EMBL" id="CP154858">
    <property type="protein sequence ID" value="XDT72849.1"/>
    <property type="molecule type" value="Genomic_DNA"/>
</dbReference>
<evidence type="ECO:0000259" key="6">
    <source>
        <dbReference type="PROSITE" id="PS51184"/>
    </source>
</evidence>
<gene>
    <name evidence="7" type="ORF">AAIA72_02360</name>
</gene>
<keyword evidence="4" id="KW-0560">Oxidoreductase</keyword>
<dbReference type="SMART" id="SM00558">
    <property type="entry name" value="JmjC"/>
    <property type="match status" value="1"/>
</dbReference>
<reference evidence="7" key="1">
    <citation type="submission" date="2024-05" db="EMBL/GenBank/DDBJ databases">
        <title>Genome sequencing of novel strain.</title>
        <authorList>
            <person name="Ganbat D."/>
            <person name="Ganbat S."/>
            <person name="Lee S.-J."/>
        </authorList>
    </citation>
    <scope>NUCLEOTIDE SEQUENCE</scope>
    <source>
        <strain evidence="7">SMD15-11</strain>
    </source>
</reference>
<evidence type="ECO:0000256" key="2">
    <source>
        <dbReference type="ARBA" id="ARBA00022723"/>
    </source>
</evidence>
<comment type="cofactor">
    <cofactor evidence="1">
        <name>Fe(2+)</name>
        <dbReference type="ChEBI" id="CHEBI:29033"/>
    </cofactor>
</comment>
<evidence type="ECO:0000256" key="4">
    <source>
        <dbReference type="ARBA" id="ARBA00023002"/>
    </source>
</evidence>
<dbReference type="GO" id="GO:0046872">
    <property type="term" value="F:metal ion binding"/>
    <property type="evidence" value="ECO:0007669"/>
    <property type="project" value="UniProtKB-KW"/>
</dbReference>
<proteinExistence type="predicted"/>
<feature type="domain" description="JmjC" evidence="6">
    <location>
        <begin position="97"/>
        <end position="225"/>
    </location>
</feature>
<evidence type="ECO:0000256" key="1">
    <source>
        <dbReference type="ARBA" id="ARBA00001954"/>
    </source>
</evidence>
<evidence type="ECO:0000256" key="3">
    <source>
        <dbReference type="ARBA" id="ARBA00022964"/>
    </source>
</evidence>